<dbReference type="OrthoDB" id="2418900at2759"/>
<accession>A0A8I3A9H5</accession>
<name>A0A8I3A9H5_9AGAM</name>
<organism evidence="2 3">
    <name type="scientific">Boletus reticuloceps</name>
    <dbReference type="NCBI Taxonomy" id="495285"/>
    <lineage>
        <taxon>Eukaryota</taxon>
        <taxon>Fungi</taxon>
        <taxon>Dikarya</taxon>
        <taxon>Basidiomycota</taxon>
        <taxon>Agaricomycotina</taxon>
        <taxon>Agaricomycetes</taxon>
        <taxon>Agaricomycetidae</taxon>
        <taxon>Boletales</taxon>
        <taxon>Boletineae</taxon>
        <taxon>Boletaceae</taxon>
        <taxon>Boletoideae</taxon>
        <taxon>Boletus</taxon>
    </lineage>
</organism>
<evidence type="ECO:0000313" key="2">
    <source>
        <dbReference type="EMBL" id="KAG6376831.1"/>
    </source>
</evidence>
<dbReference type="AlphaFoldDB" id="A0A8I3A9H5"/>
<evidence type="ECO:0000313" key="3">
    <source>
        <dbReference type="Proteomes" id="UP000683000"/>
    </source>
</evidence>
<feature type="region of interest" description="Disordered" evidence="1">
    <location>
        <begin position="13"/>
        <end position="40"/>
    </location>
</feature>
<keyword evidence="3" id="KW-1185">Reference proteome</keyword>
<dbReference type="Proteomes" id="UP000683000">
    <property type="component" value="Unassembled WGS sequence"/>
</dbReference>
<gene>
    <name evidence="2" type="ORF">JVT61DRAFT_1857</name>
</gene>
<feature type="compositionally biased region" description="Polar residues" evidence="1">
    <location>
        <begin position="13"/>
        <end position="28"/>
    </location>
</feature>
<sequence length="191" mass="20724">MFLEWCQSQRQVGDASGCNNDVQISGDQGTEDEGQGAEEGVSAPVAAASEGTIWVTVGTGQQRNTCLPLARTVLCDVPTVHPPHLRHVAASNIIAEQHATQFLVSLQAYLSSLGISFAPRPFDTFHLFSRLVFRLPSILEVSNVKLTNIIHASPPRPRRGRCPPEAAHLDFALVRCPDRNPYTEGTAIEGE</sequence>
<protein>
    <submittedName>
        <fullName evidence="2">Uncharacterized protein</fullName>
    </submittedName>
</protein>
<dbReference type="EMBL" id="JAGFBS010000011">
    <property type="protein sequence ID" value="KAG6376831.1"/>
    <property type="molecule type" value="Genomic_DNA"/>
</dbReference>
<evidence type="ECO:0000256" key="1">
    <source>
        <dbReference type="SAM" id="MobiDB-lite"/>
    </source>
</evidence>
<comment type="caution">
    <text evidence="2">The sequence shown here is derived from an EMBL/GenBank/DDBJ whole genome shotgun (WGS) entry which is preliminary data.</text>
</comment>
<proteinExistence type="predicted"/>
<reference evidence="2" key="1">
    <citation type="submission" date="2021-03" db="EMBL/GenBank/DDBJ databases">
        <title>Evolutionary innovations through gain and loss of genes in the ectomycorrhizal Boletales.</title>
        <authorList>
            <person name="Wu G."/>
            <person name="Miyauchi S."/>
            <person name="Morin E."/>
            <person name="Yang Z.-L."/>
            <person name="Xu J."/>
            <person name="Martin F.M."/>
        </authorList>
    </citation>
    <scope>NUCLEOTIDE SEQUENCE</scope>
    <source>
        <strain evidence="2">BR01</strain>
    </source>
</reference>